<dbReference type="Proteomes" id="UP000249185">
    <property type="component" value="Unassembled WGS sequence"/>
</dbReference>
<dbReference type="InterPro" id="IPR049557">
    <property type="entry name" value="Transketolase_CS"/>
</dbReference>
<dbReference type="GO" id="GO:0046872">
    <property type="term" value="F:metal ion binding"/>
    <property type="evidence" value="ECO:0007669"/>
    <property type="project" value="UniProtKB-KW"/>
</dbReference>
<dbReference type="InterPro" id="IPR055152">
    <property type="entry name" value="Transketolase-like_C_2"/>
</dbReference>
<comment type="similarity">
    <text evidence="3 18">Belongs to the transketolase family.</text>
</comment>
<dbReference type="EC" id="2.2.1.1" evidence="5 12"/>
<feature type="binding site" evidence="15">
    <location>
        <position position="266"/>
    </location>
    <ligand>
        <name>thiamine diphosphate</name>
        <dbReference type="ChEBI" id="CHEBI:58937"/>
    </ligand>
</feature>
<feature type="domain" description="Transketolase-like pyrimidine-binding" evidence="19">
    <location>
        <begin position="358"/>
        <end position="529"/>
    </location>
</feature>
<dbReference type="InterPro" id="IPR033247">
    <property type="entry name" value="Transketolase_fam"/>
</dbReference>
<evidence type="ECO:0000256" key="5">
    <source>
        <dbReference type="ARBA" id="ARBA00013152"/>
    </source>
</evidence>
<feature type="binding site" evidence="14">
    <location>
        <position position="477"/>
    </location>
    <ligand>
        <name>substrate</name>
    </ligand>
</feature>
<dbReference type="GO" id="GO:0006098">
    <property type="term" value="P:pentose-phosphate shunt"/>
    <property type="evidence" value="ECO:0007669"/>
    <property type="project" value="TreeGrafter"/>
</dbReference>
<comment type="subunit">
    <text evidence="4 18">Homodimer.</text>
</comment>
<feature type="binding site" evidence="14">
    <location>
        <position position="473"/>
    </location>
    <ligand>
        <name>substrate</name>
    </ligand>
</feature>
<feature type="binding site" evidence="16">
    <location>
        <position position="162"/>
    </location>
    <ligand>
        <name>Mg(2+)</name>
        <dbReference type="ChEBI" id="CHEBI:18420"/>
    </ligand>
</feature>
<evidence type="ECO:0000256" key="8">
    <source>
        <dbReference type="ARBA" id="ARBA00022837"/>
    </source>
</evidence>
<feature type="site" description="Important for catalytic activity" evidence="17">
    <location>
        <position position="35"/>
    </location>
</feature>
<keyword evidence="8 18" id="KW-0106">Calcium</keyword>
<evidence type="ECO:0000256" key="2">
    <source>
        <dbReference type="ARBA" id="ARBA00005215"/>
    </source>
</evidence>
<dbReference type="PANTHER" id="PTHR43522">
    <property type="entry name" value="TRANSKETOLASE"/>
    <property type="match status" value="1"/>
</dbReference>
<evidence type="ECO:0000256" key="6">
    <source>
        <dbReference type="ARBA" id="ARBA00022679"/>
    </source>
</evidence>
<feature type="binding site" evidence="14">
    <location>
        <position position="524"/>
    </location>
    <ligand>
        <name>substrate</name>
    </ligand>
</feature>
<evidence type="ECO:0000313" key="20">
    <source>
        <dbReference type="EMBL" id="PZQ51462.1"/>
    </source>
</evidence>
<evidence type="ECO:0000256" key="10">
    <source>
        <dbReference type="ARBA" id="ARBA00023052"/>
    </source>
</evidence>
<evidence type="ECO:0000313" key="21">
    <source>
        <dbReference type="Proteomes" id="UP000249185"/>
    </source>
</evidence>
<dbReference type="EMBL" id="QFPW01000002">
    <property type="protein sequence ID" value="PZQ51462.1"/>
    <property type="molecule type" value="Genomic_DNA"/>
</dbReference>
<comment type="pathway">
    <text evidence="1">Carbohydrate degradation; pentose phosphate pathway.</text>
</comment>
<dbReference type="Pfam" id="PF22613">
    <property type="entry name" value="Transketolase_C_1"/>
    <property type="match status" value="1"/>
</dbReference>
<keyword evidence="7 16" id="KW-0479">Metal-binding</keyword>
<evidence type="ECO:0000256" key="1">
    <source>
        <dbReference type="ARBA" id="ARBA00004959"/>
    </source>
</evidence>
<comment type="pathway">
    <text evidence="2">Carbohydrate biosynthesis; Calvin cycle.</text>
</comment>
<reference evidence="20 21" key="1">
    <citation type="submission" date="2017-08" db="EMBL/GenBank/DDBJ databases">
        <title>Infants hospitalized years apart are colonized by the same room-sourced microbial strains.</title>
        <authorList>
            <person name="Brooks B."/>
            <person name="Olm M.R."/>
            <person name="Firek B.A."/>
            <person name="Baker R."/>
            <person name="Thomas B.C."/>
            <person name="Morowitz M.J."/>
            <person name="Banfield J.F."/>
        </authorList>
    </citation>
    <scope>NUCLEOTIDE SEQUENCE [LARGE SCALE GENOMIC DNA]</scope>
    <source>
        <strain evidence="20">S2_005_002_R2_34</strain>
    </source>
</reference>
<evidence type="ECO:0000256" key="4">
    <source>
        <dbReference type="ARBA" id="ARBA00011738"/>
    </source>
</evidence>
<dbReference type="InterPro" id="IPR009014">
    <property type="entry name" value="Transketo_C/PFOR_II"/>
</dbReference>
<evidence type="ECO:0000256" key="15">
    <source>
        <dbReference type="PIRSR" id="PIRSR605478-3"/>
    </source>
</evidence>
<feature type="binding site" evidence="14">
    <location>
        <position position="361"/>
    </location>
    <ligand>
        <name>substrate</name>
    </ligand>
</feature>
<proteinExistence type="inferred from homology"/>
<keyword evidence="9 16" id="KW-0460">Magnesium</keyword>
<evidence type="ECO:0000256" key="12">
    <source>
        <dbReference type="NCBIfam" id="TIGR00232"/>
    </source>
</evidence>
<keyword evidence="6 18" id="KW-0808">Transferase</keyword>
<accession>A0A2W5ND68</accession>
<comment type="function">
    <text evidence="18">Catalyzes the transfer of a two-carbon ketol group from a ketose donor to an aldose acceptor, via a covalent intermediate with the cofactor thiamine pyrophosphate.</text>
</comment>
<evidence type="ECO:0000256" key="17">
    <source>
        <dbReference type="PIRSR" id="PIRSR605478-5"/>
    </source>
</evidence>
<dbReference type="Gene3D" id="3.40.50.920">
    <property type="match status" value="1"/>
</dbReference>
<dbReference type="SMART" id="SM00861">
    <property type="entry name" value="Transket_pyr"/>
    <property type="match status" value="1"/>
</dbReference>
<dbReference type="InterPro" id="IPR020826">
    <property type="entry name" value="Transketolase_BS"/>
</dbReference>
<dbReference type="FunFam" id="3.40.50.970:FF:000003">
    <property type="entry name" value="Transketolase"/>
    <property type="match status" value="1"/>
</dbReference>
<feature type="binding site" evidence="15">
    <location>
        <position position="192"/>
    </location>
    <ligand>
        <name>thiamine diphosphate</name>
        <dbReference type="ChEBI" id="CHEBI:58937"/>
    </ligand>
</feature>
<dbReference type="GO" id="GO:0004802">
    <property type="term" value="F:transketolase activity"/>
    <property type="evidence" value="ECO:0007669"/>
    <property type="project" value="UniProtKB-UniRule"/>
</dbReference>
<evidence type="ECO:0000259" key="19">
    <source>
        <dbReference type="SMART" id="SM00861"/>
    </source>
</evidence>
<dbReference type="CDD" id="cd07033">
    <property type="entry name" value="TPP_PYR_DXS_TK_like"/>
    <property type="match status" value="1"/>
</dbReference>
<dbReference type="SUPFAM" id="SSF52922">
    <property type="entry name" value="TK C-terminal domain-like"/>
    <property type="match status" value="1"/>
</dbReference>
<feature type="binding site" evidence="15">
    <location>
        <position position="75"/>
    </location>
    <ligand>
        <name>thiamine diphosphate</name>
        <dbReference type="ChEBI" id="CHEBI:58937"/>
    </ligand>
</feature>
<feature type="binding site" evidence="16">
    <location>
        <position position="192"/>
    </location>
    <ligand>
        <name>Mg(2+)</name>
        <dbReference type="ChEBI" id="CHEBI:18420"/>
    </ligand>
</feature>
<dbReference type="Gene3D" id="3.40.50.970">
    <property type="match status" value="2"/>
</dbReference>
<evidence type="ECO:0000256" key="9">
    <source>
        <dbReference type="ARBA" id="ARBA00022842"/>
    </source>
</evidence>
<dbReference type="InterPro" id="IPR005474">
    <property type="entry name" value="Transketolase_N"/>
</dbReference>
<dbReference type="NCBIfam" id="TIGR00232">
    <property type="entry name" value="tktlase_bact"/>
    <property type="match status" value="1"/>
</dbReference>
<evidence type="ECO:0000256" key="14">
    <source>
        <dbReference type="PIRSR" id="PIRSR605478-2"/>
    </source>
</evidence>
<dbReference type="InterPro" id="IPR005478">
    <property type="entry name" value="Transketolase_bac-like"/>
</dbReference>
<evidence type="ECO:0000256" key="11">
    <source>
        <dbReference type="ARBA" id="ARBA00049473"/>
    </source>
</evidence>
<gene>
    <name evidence="20" type="primary">tkt</name>
    <name evidence="20" type="ORF">DI556_04685</name>
</gene>
<dbReference type="PROSITE" id="PS00801">
    <property type="entry name" value="TRANSKETOLASE_1"/>
    <property type="match status" value="1"/>
</dbReference>
<feature type="site" description="Important for catalytic activity" evidence="17">
    <location>
        <position position="266"/>
    </location>
</feature>
<evidence type="ECO:0000256" key="16">
    <source>
        <dbReference type="PIRSR" id="PIRSR605478-4"/>
    </source>
</evidence>
<feature type="binding site" evidence="15">
    <location>
        <begin position="124"/>
        <end position="126"/>
    </location>
    <ligand>
        <name>thiamine diphosphate</name>
        <dbReference type="ChEBI" id="CHEBI:58937"/>
    </ligand>
</feature>
<protein>
    <recommendedName>
        <fullName evidence="5 12">Transketolase</fullName>
        <ecNumber evidence="5 12">2.2.1.1</ecNumber>
    </recommendedName>
</protein>
<dbReference type="PROSITE" id="PS00802">
    <property type="entry name" value="TRANSKETOLASE_2"/>
    <property type="match status" value="1"/>
</dbReference>
<dbReference type="InterPro" id="IPR005475">
    <property type="entry name" value="Transketolase-like_Pyr-bd"/>
</dbReference>
<dbReference type="InterPro" id="IPR029061">
    <property type="entry name" value="THDP-binding"/>
</dbReference>
<sequence>MEIDELRQRFPQHWMKAAALRMLAVDAVQKANSGHPGMPMGMADVATVLFEKYLKFDASAPNWPDRDRFVLSAGHGSMLLYGLLYLTGYPGMTIDEIQRFRQLGSKTEGHPERHPGNGIETTTGPLGQGIATAVGMAIAEAHLAAKWGRKIVDHHTYVIAGDGCLMEGISQEAIGLAGMQKLDRLIVLWDDNGISIDGKVSLSDKTDQLARFAASGWSTHACDGHDPEDIDRAIAEARATDKPALIACRTHIGFGAPTKQDTKGAHGSPLGDEEIAKVREIYGWSYPPFEIPNEIISEWRATGSKGAEAHAAWHERLGKLSNAKRADFERANHGQPHPKLASALNAFKKAESEAGKKVATRKSSEMALEVINATVPETLGGSADLTGSNNTLTKGLGVFDAENRAGRYIHYGIREHGMAAAMNGIAAHGGLVPYGGTFLVFSDYARGAIRLSALMGLPITYVLTHDSIGLGEDGPTHQPVEHLAALRAIPNLQVLRPADTIETAEAWEIALTSPTAPTVLALTRQNLPVLRTAHNRRNLSAQGAYVLAEATGKRRAILIATGSEVEIAMNARAILEGKGIGTRVVSMPSFELFARQDEAYRKKVLPAGPVRVAVEAGLRFGWDRWLMGERGAEKKAGFVGMTGFGASGPIGALYPHFGITAEAVAAEAEALL</sequence>
<comment type="cofactor">
    <cofactor evidence="16">
        <name>Mg(2+)</name>
        <dbReference type="ChEBI" id="CHEBI:18420"/>
    </cofactor>
    <text evidence="16">Binds 1 Mg(2+) ion per subunit. Can also utilize other divalent metal cations, such as Ca(2+), Mn(2+) and Co(2+).</text>
</comment>
<comment type="cofactor">
    <cofactor evidence="18">
        <name>Mg(2+)</name>
        <dbReference type="ChEBI" id="CHEBI:18420"/>
    </cofactor>
    <cofactor evidence="18">
        <name>Ca(2+)</name>
        <dbReference type="ChEBI" id="CHEBI:29108"/>
    </cofactor>
    <cofactor evidence="18">
        <name>Mn(2+)</name>
        <dbReference type="ChEBI" id="CHEBI:29035"/>
    </cofactor>
    <cofactor evidence="18">
        <name>Co(2+)</name>
        <dbReference type="ChEBI" id="CHEBI:48828"/>
    </cofactor>
    <text evidence="18">Binds 1 Mg(2+) ion per subunit. Can also utilize other divalent metal cations, such as Ca(2+), Mn(2+) and Co(2+).</text>
</comment>
<dbReference type="Pfam" id="PF02779">
    <property type="entry name" value="Transket_pyr"/>
    <property type="match status" value="1"/>
</dbReference>
<name>A0A2W5ND68_RHOSU</name>
<comment type="caution">
    <text evidence="20">The sequence shown here is derived from an EMBL/GenBank/DDBJ whole genome shotgun (WGS) entry which is preliminary data.</text>
</comment>
<organism evidence="20 21">
    <name type="scientific">Rhodovulum sulfidophilum</name>
    <name type="common">Rhodobacter sulfidophilus</name>
    <dbReference type="NCBI Taxonomy" id="35806"/>
    <lineage>
        <taxon>Bacteria</taxon>
        <taxon>Pseudomonadati</taxon>
        <taxon>Pseudomonadota</taxon>
        <taxon>Alphaproteobacteria</taxon>
        <taxon>Rhodobacterales</taxon>
        <taxon>Paracoccaceae</taxon>
        <taxon>Rhodovulum</taxon>
    </lineage>
</organism>
<feature type="binding site" evidence="14">
    <location>
        <position position="35"/>
    </location>
    <ligand>
        <name>substrate</name>
    </ligand>
</feature>
<dbReference type="AlphaFoldDB" id="A0A2W5ND68"/>
<keyword evidence="10 15" id="KW-0786">Thiamine pyrophosphate</keyword>
<feature type="binding site" evidence="16">
    <location>
        <position position="194"/>
    </location>
    <ligand>
        <name>Mg(2+)</name>
        <dbReference type="ChEBI" id="CHEBI:18420"/>
    </ligand>
</feature>
<feature type="active site" description="Proton donor" evidence="13">
    <location>
        <position position="415"/>
    </location>
</feature>
<feature type="binding site" evidence="14">
    <location>
        <position position="465"/>
    </location>
    <ligand>
        <name>substrate</name>
    </ligand>
</feature>
<comment type="cofactor">
    <cofactor evidence="15">
        <name>thiamine diphosphate</name>
        <dbReference type="ChEBI" id="CHEBI:58937"/>
    </cofactor>
    <text evidence="15">Binds 1 thiamine pyrophosphate per subunit. During the reaction, the substrate forms a covalent intermediate with the cofactor.</text>
</comment>
<dbReference type="Pfam" id="PF00456">
    <property type="entry name" value="Transketolase_N"/>
    <property type="match status" value="1"/>
</dbReference>
<evidence type="ECO:0000256" key="3">
    <source>
        <dbReference type="ARBA" id="ARBA00007131"/>
    </source>
</evidence>
<evidence type="ECO:0000256" key="7">
    <source>
        <dbReference type="ARBA" id="ARBA00022723"/>
    </source>
</evidence>
<dbReference type="FunFam" id="3.40.50.970:FF:000004">
    <property type="entry name" value="Transketolase"/>
    <property type="match status" value="1"/>
</dbReference>
<evidence type="ECO:0000256" key="18">
    <source>
        <dbReference type="RuleBase" id="RU004996"/>
    </source>
</evidence>
<evidence type="ECO:0000256" key="13">
    <source>
        <dbReference type="PIRSR" id="PIRSR605478-1"/>
    </source>
</evidence>
<feature type="binding site" evidence="14">
    <location>
        <position position="388"/>
    </location>
    <ligand>
        <name>substrate</name>
    </ligand>
</feature>
<dbReference type="SUPFAM" id="SSF52518">
    <property type="entry name" value="Thiamin diphosphate-binding fold (THDP-binding)"/>
    <property type="match status" value="2"/>
</dbReference>
<dbReference type="CDD" id="cd02012">
    <property type="entry name" value="TPP_TK"/>
    <property type="match status" value="1"/>
</dbReference>
<feature type="binding site" evidence="15">
    <location>
        <position position="441"/>
    </location>
    <ligand>
        <name>thiamine diphosphate</name>
        <dbReference type="ChEBI" id="CHEBI:58937"/>
    </ligand>
</feature>
<feature type="binding site" evidence="14">
    <location>
        <position position="266"/>
    </location>
    <ligand>
        <name>substrate</name>
    </ligand>
</feature>
<feature type="binding site" evidence="15">
    <location>
        <position position="163"/>
    </location>
    <ligand>
        <name>thiamine diphosphate</name>
        <dbReference type="ChEBI" id="CHEBI:58937"/>
    </ligand>
</feature>
<dbReference type="GO" id="GO:0005829">
    <property type="term" value="C:cytosol"/>
    <property type="evidence" value="ECO:0007669"/>
    <property type="project" value="TreeGrafter"/>
</dbReference>
<dbReference type="PANTHER" id="PTHR43522:SF2">
    <property type="entry name" value="TRANSKETOLASE 1-RELATED"/>
    <property type="match status" value="1"/>
</dbReference>
<comment type="catalytic activity">
    <reaction evidence="11 18">
        <text>D-sedoheptulose 7-phosphate + D-glyceraldehyde 3-phosphate = aldehydo-D-ribose 5-phosphate + D-xylulose 5-phosphate</text>
        <dbReference type="Rhea" id="RHEA:10508"/>
        <dbReference type="ChEBI" id="CHEBI:57483"/>
        <dbReference type="ChEBI" id="CHEBI:57737"/>
        <dbReference type="ChEBI" id="CHEBI:58273"/>
        <dbReference type="ChEBI" id="CHEBI:59776"/>
        <dbReference type="EC" id="2.2.1.1"/>
    </reaction>
</comment>